<name>A0A1Q2MB93_9BACT</name>
<evidence type="ECO:0000313" key="4">
    <source>
        <dbReference type="Proteomes" id="UP000188181"/>
    </source>
</evidence>
<dbReference type="AlphaFoldDB" id="A0A1Q2MB93"/>
<dbReference type="EMBL" id="CP019646">
    <property type="protein sequence ID" value="AQQ69944.1"/>
    <property type="molecule type" value="Genomic_DNA"/>
</dbReference>
<protein>
    <recommendedName>
        <fullName evidence="2">Ice-binding protein C-terminal domain-containing protein</fullName>
    </recommendedName>
</protein>
<dbReference type="NCBIfam" id="TIGR02595">
    <property type="entry name" value="PEP_CTERM"/>
    <property type="match status" value="1"/>
</dbReference>
<sequence precursor="true">MRKKVSSGAVCIAAAFLAFQCLTVSAAEITLGETNAGYYWWQRTTGFSTYTDDGFNYGDANGYIISRNDYQYYGGSDRYFYRADAFFQIDISSVSGQEIQSAALNFYLISYSSDSPTNLMHLTTQTAAPTGDAAQQIAGDTAVAASDTFVSGWNSIDVTDQIKSDITNGYGYAVFSIPKFAQTQDINRVMVIAGPKTDYDDGSGPTKPYLSVTVPEPASMLILAAGGLLAAKIRKRQ</sequence>
<dbReference type="InterPro" id="IPR013424">
    <property type="entry name" value="Ice-binding_C"/>
</dbReference>
<dbReference type="Pfam" id="PF07589">
    <property type="entry name" value="PEP-CTERM"/>
    <property type="match status" value="1"/>
</dbReference>
<dbReference type="KEGG" id="pbas:SMSP2_00278"/>
<keyword evidence="1" id="KW-0732">Signal</keyword>
<evidence type="ECO:0000256" key="1">
    <source>
        <dbReference type="SAM" id="SignalP"/>
    </source>
</evidence>
<organism evidence="3 4">
    <name type="scientific">Limihaloglobus sulfuriphilus</name>
    <dbReference type="NCBI Taxonomy" id="1851148"/>
    <lineage>
        <taxon>Bacteria</taxon>
        <taxon>Pseudomonadati</taxon>
        <taxon>Planctomycetota</taxon>
        <taxon>Phycisphaerae</taxon>
        <taxon>Sedimentisphaerales</taxon>
        <taxon>Sedimentisphaeraceae</taxon>
        <taxon>Limihaloglobus</taxon>
    </lineage>
</organism>
<dbReference type="Proteomes" id="UP000188181">
    <property type="component" value="Chromosome"/>
</dbReference>
<feature type="signal peptide" evidence="1">
    <location>
        <begin position="1"/>
        <end position="26"/>
    </location>
</feature>
<feature type="domain" description="Ice-binding protein C-terminal" evidence="2">
    <location>
        <begin position="213"/>
        <end position="236"/>
    </location>
</feature>
<accession>A0A1Q2MB93</accession>
<dbReference type="RefSeq" id="WP_146682245.1">
    <property type="nucleotide sequence ID" value="NZ_CP019646.1"/>
</dbReference>
<gene>
    <name evidence="3" type="ORF">SMSP2_00278</name>
</gene>
<reference evidence="4" key="1">
    <citation type="submission" date="2017-02" db="EMBL/GenBank/DDBJ databases">
        <title>Comparative genomics and description of representatives of a novel lineage of planctomycetes thriving in anoxic sediments.</title>
        <authorList>
            <person name="Spring S."/>
            <person name="Bunk B."/>
            <person name="Sproer C."/>
        </authorList>
    </citation>
    <scope>NUCLEOTIDE SEQUENCE [LARGE SCALE GENOMIC DNA]</scope>
    <source>
        <strain evidence="4">SM-Chi-D1</strain>
    </source>
</reference>
<keyword evidence="4" id="KW-1185">Reference proteome</keyword>
<evidence type="ECO:0000259" key="2">
    <source>
        <dbReference type="Pfam" id="PF07589"/>
    </source>
</evidence>
<evidence type="ECO:0000313" key="3">
    <source>
        <dbReference type="EMBL" id="AQQ69944.1"/>
    </source>
</evidence>
<feature type="chain" id="PRO_5013134573" description="Ice-binding protein C-terminal domain-containing protein" evidence="1">
    <location>
        <begin position="27"/>
        <end position="237"/>
    </location>
</feature>
<proteinExistence type="predicted"/>